<name>A0A381SDI8_9ZZZZ</name>
<evidence type="ECO:0000256" key="4">
    <source>
        <dbReference type="ARBA" id="ARBA00022692"/>
    </source>
</evidence>
<dbReference type="HAMAP" id="MF_01959">
    <property type="entry name" value="CcmE"/>
    <property type="match status" value="1"/>
</dbReference>
<evidence type="ECO:0000256" key="9">
    <source>
        <dbReference type="ARBA" id="ARBA00023136"/>
    </source>
</evidence>
<evidence type="ECO:0000256" key="2">
    <source>
        <dbReference type="ARBA" id="ARBA00022475"/>
    </source>
</evidence>
<dbReference type="GO" id="GO:0020037">
    <property type="term" value="F:heme binding"/>
    <property type="evidence" value="ECO:0007669"/>
    <property type="project" value="InterPro"/>
</dbReference>
<evidence type="ECO:0000256" key="7">
    <source>
        <dbReference type="ARBA" id="ARBA00022989"/>
    </source>
</evidence>
<protein>
    <recommendedName>
        <fullName evidence="11">Cytochrome c-type biogenesis protein CcmE</fullName>
    </recommendedName>
</protein>
<dbReference type="GO" id="GO:0017004">
    <property type="term" value="P:cytochrome complex assembly"/>
    <property type="evidence" value="ECO:0007669"/>
    <property type="project" value="UniProtKB-KW"/>
</dbReference>
<dbReference type="GO" id="GO:0046872">
    <property type="term" value="F:metal ion binding"/>
    <property type="evidence" value="ECO:0007669"/>
    <property type="project" value="UniProtKB-KW"/>
</dbReference>
<comment type="subcellular location">
    <subcellularLocation>
        <location evidence="1">Cell inner membrane</location>
    </subcellularLocation>
</comment>
<dbReference type="Pfam" id="PF03100">
    <property type="entry name" value="CcmE"/>
    <property type="match status" value="1"/>
</dbReference>
<dbReference type="NCBIfam" id="NF009727">
    <property type="entry name" value="PRK13254.1-1"/>
    <property type="match status" value="1"/>
</dbReference>
<evidence type="ECO:0000313" key="10">
    <source>
        <dbReference type="EMBL" id="SVA01368.1"/>
    </source>
</evidence>
<feature type="non-terminal residue" evidence="10">
    <location>
        <position position="1"/>
    </location>
</feature>
<dbReference type="EMBL" id="UINC01002897">
    <property type="protein sequence ID" value="SVA01368.1"/>
    <property type="molecule type" value="Genomic_DNA"/>
</dbReference>
<keyword evidence="7" id="KW-1133">Transmembrane helix</keyword>
<organism evidence="10">
    <name type="scientific">marine metagenome</name>
    <dbReference type="NCBI Taxonomy" id="408172"/>
    <lineage>
        <taxon>unclassified sequences</taxon>
        <taxon>metagenomes</taxon>
        <taxon>ecological metagenomes</taxon>
    </lineage>
</organism>
<keyword evidence="8" id="KW-0408">Iron</keyword>
<dbReference type="InterPro" id="IPR004329">
    <property type="entry name" value="CcmE"/>
</dbReference>
<gene>
    <name evidence="10" type="ORF">METZ01_LOCUS54222</name>
</gene>
<evidence type="ECO:0000256" key="3">
    <source>
        <dbReference type="ARBA" id="ARBA00022617"/>
    </source>
</evidence>
<dbReference type="GO" id="GO:0017003">
    <property type="term" value="P:protein-heme linkage"/>
    <property type="evidence" value="ECO:0007669"/>
    <property type="project" value="InterPro"/>
</dbReference>
<keyword evidence="4" id="KW-0812">Transmembrane</keyword>
<evidence type="ECO:0000256" key="5">
    <source>
        <dbReference type="ARBA" id="ARBA00022723"/>
    </source>
</evidence>
<reference evidence="10" key="1">
    <citation type="submission" date="2018-05" db="EMBL/GenBank/DDBJ databases">
        <authorList>
            <person name="Lanie J.A."/>
            <person name="Ng W.-L."/>
            <person name="Kazmierczak K.M."/>
            <person name="Andrzejewski T.M."/>
            <person name="Davidsen T.M."/>
            <person name="Wayne K.J."/>
            <person name="Tettelin H."/>
            <person name="Glass J.I."/>
            <person name="Rusch D."/>
            <person name="Podicherti R."/>
            <person name="Tsui H.-C.T."/>
            <person name="Winkler M.E."/>
        </authorList>
    </citation>
    <scope>NUCLEOTIDE SEQUENCE</scope>
</reference>
<dbReference type="PANTHER" id="PTHR34128">
    <property type="entry name" value="CYTOCHROME C-TYPE BIOGENESIS PROTEIN CCME HOMOLOG, MITOCHONDRIAL"/>
    <property type="match status" value="1"/>
</dbReference>
<dbReference type="SUPFAM" id="SSF82093">
    <property type="entry name" value="Heme chaperone CcmE"/>
    <property type="match status" value="1"/>
</dbReference>
<proteinExistence type="inferred from homology"/>
<keyword evidence="6" id="KW-0201">Cytochrome c-type biogenesis</keyword>
<dbReference type="AlphaFoldDB" id="A0A381SDI8"/>
<evidence type="ECO:0000256" key="8">
    <source>
        <dbReference type="ARBA" id="ARBA00023004"/>
    </source>
</evidence>
<keyword evidence="3" id="KW-0349">Heme</keyword>
<evidence type="ECO:0000256" key="6">
    <source>
        <dbReference type="ARBA" id="ARBA00022748"/>
    </source>
</evidence>
<dbReference type="InterPro" id="IPR012340">
    <property type="entry name" value="NA-bd_OB-fold"/>
</dbReference>
<accession>A0A381SDI8</accession>
<evidence type="ECO:0008006" key="11">
    <source>
        <dbReference type="Google" id="ProtNLM"/>
    </source>
</evidence>
<keyword evidence="2" id="KW-1003">Cell membrane</keyword>
<dbReference type="InterPro" id="IPR036127">
    <property type="entry name" value="CcmE-like_sf"/>
</dbReference>
<dbReference type="NCBIfam" id="NF009729">
    <property type="entry name" value="PRK13254.1-3"/>
    <property type="match status" value="1"/>
</dbReference>
<keyword evidence="9" id="KW-0472">Membrane</keyword>
<dbReference type="Gene3D" id="2.40.50.140">
    <property type="entry name" value="Nucleic acid-binding proteins"/>
    <property type="match status" value="1"/>
</dbReference>
<dbReference type="FunFam" id="2.40.50.140:FF:000104">
    <property type="entry name" value="Cytochrome c-type biogenesis protein CcmE"/>
    <property type="match status" value="1"/>
</dbReference>
<dbReference type="PANTHER" id="PTHR34128:SF2">
    <property type="entry name" value="CYTOCHROME C-TYPE BIOGENESIS PROTEIN CCME HOMOLOG, MITOCHONDRIAL"/>
    <property type="match status" value="1"/>
</dbReference>
<keyword evidence="5" id="KW-0479">Metal-binding</keyword>
<dbReference type="NCBIfam" id="NF009731">
    <property type="entry name" value="PRK13254.1-5"/>
    <property type="match status" value="1"/>
</dbReference>
<sequence length="136" mass="14534">VAGLLVLGVAVSISLALIALNKNINLFFSPTQVTAGEAPLNSTFRLGGMVVPGSVRRPEDGLIVAFDLTDTVEAVTVVYKGILPDLFRENQGIVAQGRLLTDGTFEAQQVLAKHDENYMPPEVADALEKARQMGLK</sequence>
<dbReference type="GO" id="GO:0005886">
    <property type="term" value="C:plasma membrane"/>
    <property type="evidence" value="ECO:0007669"/>
    <property type="project" value="UniProtKB-SubCell"/>
</dbReference>
<evidence type="ECO:0000256" key="1">
    <source>
        <dbReference type="ARBA" id="ARBA00004533"/>
    </source>
</evidence>